<sequence length="172" mass="20160">MNYEKIKDDVNKFKEIAIEEGLSGYCVIGSLLLELCLKGKGIDNTIVKGYLIVNDTYWLLHCWNKVEIDGETKQIDVSHHQMFVFGLKKQYTFELRNKWSTLMSSDSKRKEYDNITKAYDIYKEEGSIASLKFVRNNMLTESLIKSWKNVINRVKELETFENIEQYIHLANS</sequence>
<dbReference type="InterPro" id="IPR038765">
    <property type="entry name" value="Papain-like_cys_pep_sf"/>
</dbReference>
<proteinExistence type="predicted"/>
<protein>
    <submittedName>
        <fullName evidence="1">Uncharacterized protein</fullName>
    </submittedName>
</protein>
<keyword evidence="2" id="KW-1185">Reference proteome</keyword>
<dbReference type="Proteomes" id="UP000070444">
    <property type="component" value="Unassembled WGS sequence"/>
</dbReference>
<gene>
    <name evidence="1" type="ORF">CONCODRAFT_80770</name>
</gene>
<dbReference type="EMBL" id="KQ964878">
    <property type="protein sequence ID" value="KXN65452.1"/>
    <property type="molecule type" value="Genomic_DNA"/>
</dbReference>
<reference evidence="1 2" key="1">
    <citation type="journal article" date="2015" name="Genome Biol. Evol.">
        <title>Phylogenomic analyses indicate that early fungi evolved digesting cell walls of algal ancestors of land plants.</title>
        <authorList>
            <person name="Chang Y."/>
            <person name="Wang S."/>
            <person name="Sekimoto S."/>
            <person name="Aerts A.L."/>
            <person name="Choi C."/>
            <person name="Clum A."/>
            <person name="LaButti K.M."/>
            <person name="Lindquist E.A."/>
            <person name="Yee Ngan C."/>
            <person name="Ohm R.A."/>
            <person name="Salamov A.A."/>
            <person name="Grigoriev I.V."/>
            <person name="Spatafora J.W."/>
            <person name="Berbee M.L."/>
        </authorList>
    </citation>
    <scope>NUCLEOTIDE SEQUENCE [LARGE SCALE GENOMIC DNA]</scope>
    <source>
        <strain evidence="1 2">NRRL 28638</strain>
    </source>
</reference>
<organism evidence="1 2">
    <name type="scientific">Conidiobolus coronatus (strain ATCC 28846 / CBS 209.66 / NRRL 28638)</name>
    <name type="common">Delacroixia coronata</name>
    <dbReference type="NCBI Taxonomy" id="796925"/>
    <lineage>
        <taxon>Eukaryota</taxon>
        <taxon>Fungi</taxon>
        <taxon>Fungi incertae sedis</taxon>
        <taxon>Zoopagomycota</taxon>
        <taxon>Entomophthoromycotina</taxon>
        <taxon>Entomophthoromycetes</taxon>
        <taxon>Entomophthorales</taxon>
        <taxon>Ancylistaceae</taxon>
        <taxon>Conidiobolus</taxon>
    </lineage>
</organism>
<evidence type="ECO:0000313" key="1">
    <source>
        <dbReference type="EMBL" id="KXN65452.1"/>
    </source>
</evidence>
<dbReference type="SUPFAM" id="SSF54001">
    <property type="entry name" value="Cysteine proteinases"/>
    <property type="match status" value="1"/>
</dbReference>
<accession>A0A137NRY7</accession>
<dbReference type="AlphaFoldDB" id="A0A137NRY7"/>
<evidence type="ECO:0000313" key="2">
    <source>
        <dbReference type="Proteomes" id="UP000070444"/>
    </source>
</evidence>
<name>A0A137NRY7_CONC2</name>